<evidence type="ECO:0000256" key="7">
    <source>
        <dbReference type="ARBA" id="ARBA00022692"/>
    </source>
</evidence>
<dbReference type="InterPro" id="IPR003661">
    <property type="entry name" value="HisK_dim/P_dom"/>
</dbReference>
<dbReference type="STRING" id="1167006.UWK_01004"/>
<dbReference type="PROSITE" id="PS50110">
    <property type="entry name" value="RESPONSE_REGULATORY"/>
    <property type="match status" value="1"/>
</dbReference>
<keyword evidence="5 13" id="KW-0597">Phosphoprotein</keyword>
<evidence type="ECO:0000256" key="8">
    <source>
        <dbReference type="ARBA" id="ARBA00022741"/>
    </source>
</evidence>
<dbReference type="RefSeq" id="WP_015403272.1">
    <property type="nucleotide sequence ID" value="NC_020304.1"/>
</dbReference>
<dbReference type="InterPro" id="IPR005467">
    <property type="entry name" value="His_kinase_dom"/>
</dbReference>
<name>M1PMB3_DESSD</name>
<dbReference type="EMBL" id="CP003985">
    <property type="protein sequence ID" value="AGF77576.1"/>
    <property type="molecule type" value="Genomic_DNA"/>
</dbReference>
<organism evidence="17 18">
    <name type="scientific">Desulfocapsa sulfexigens (strain DSM 10523 / SB164P1)</name>
    <dbReference type="NCBI Taxonomy" id="1167006"/>
    <lineage>
        <taxon>Bacteria</taxon>
        <taxon>Pseudomonadati</taxon>
        <taxon>Thermodesulfobacteriota</taxon>
        <taxon>Desulfobulbia</taxon>
        <taxon>Desulfobulbales</taxon>
        <taxon>Desulfocapsaceae</taxon>
        <taxon>Desulfocapsa</taxon>
    </lineage>
</organism>
<evidence type="ECO:0000256" key="14">
    <source>
        <dbReference type="SAM" id="Phobius"/>
    </source>
</evidence>
<dbReference type="CDD" id="cd00156">
    <property type="entry name" value="REC"/>
    <property type="match status" value="1"/>
</dbReference>
<evidence type="ECO:0000259" key="15">
    <source>
        <dbReference type="PROSITE" id="PS50109"/>
    </source>
</evidence>
<protein>
    <recommendedName>
        <fullName evidence="3">histidine kinase</fullName>
        <ecNumber evidence="3">2.7.13.3</ecNumber>
    </recommendedName>
</protein>
<gene>
    <name evidence="17" type="ordered locus">UWK_01004</name>
</gene>
<keyword evidence="18" id="KW-1185">Reference proteome</keyword>
<dbReference type="HOGENOM" id="CLU_366285_0_0_7"/>
<dbReference type="SUPFAM" id="SSF47384">
    <property type="entry name" value="Homodimeric domain of signal transducing histidine kinase"/>
    <property type="match status" value="1"/>
</dbReference>
<evidence type="ECO:0000256" key="3">
    <source>
        <dbReference type="ARBA" id="ARBA00012438"/>
    </source>
</evidence>
<dbReference type="Pfam" id="PF00072">
    <property type="entry name" value="Response_reg"/>
    <property type="match status" value="1"/>
</dbReference>
<dbReference type="EC" id="2.7.13.3" evidence="3"/>
<dbReference type="PANTHER" id="PTHR43065">
    <property type="entry name" value="SENSOR HISTIDINE KINASE"/>
    <property type="match status" value="1"/>
</dbReference>
<feature type="domain" description="Response regulatory" evidence="16">
    <location>
        <begin position="643"/>
        <end position="758"/>
    </location>
</feature>
<evidence type="ECO:0000256" key="11">
    <source>
        <dbReference type="ARBA" id="ARBA00022989"/>
    </source>
</evidence>
<evidence type="ECO:0000256" key="2">
    <source>
        <dbReference type="ARBA" id="ARBA00004651"/>
    </source>
</evidence>
<dbReference type="GO" id="GO:0005886">
    <property type="term" value="C:plasma membrane"/>
    <property type="evidence" value="ECO:0007669"/>
    <property type="project" value="UniProtKB-SubCell"/>
</dbReference>
<dbReference type="InterPro" id="IPR011006">
    <property type="entry name" value="CheY-like_superfamily"/>
</dbReference>
<dbReference type="Pfam" id="PF02518">
    <property type="entry name" value="HATPase_c"/>
    <property type="match status" value="1"/>
</dbReference>
<dbReference type="SMART" id="SM00387">
    <property type="entry name" value="HATPase_c"/>
    <property type="match status" value="1"/>
</dbReference>
<dbReference type="InterPro" id="IPR036890">
    <property type="entry name" value="HATPase_C_sf"/>
</dbReference>
<proteinExistence type="predicted"/>
<feature type="transmembrane region" description="Helical" evidence="14">
    <location>
        <begin position="293"/>
        <end position="315"/>
    </location>
</feature>
<dbReference type="SMART" id="SM00448">
    <property type="entry name" value="REC"/>
    <property type="match status" value="1"/>
</dbReference>
<keyword evidence="12" id="KW-0902">Two-component regulatory system</keyword>
<dbReference type="AlphaFoldDB" id="M1PMB3"/>
<dbReference type="PRINTS" id="PR00344">
    <property type="entry name" value="BCTRLSENSOR"/>
</dbReference>
<dbReference type="SUPFAM" id="SSF52172">
    <property type="entry name" value="CheY-like"/>
    <property type="match status" value="1"/>
</dbReference>
<dbReference type="CDD" id="cd00075">
    <property type="entry name" value="HATPase"/>
    <property type="match status" value="1"/>
</dbReference>
<dbReference type="GO" id="GO:0005524">
    <property type="term" value="F:ATP binding"/>
    <property type="evidence" value="ECO:0007669"/>
    <property type="project" value="UniProtKB-KW"/>
</dbReference>
<dbReference type="InterPro" id="IPR036097">
    <property type="entry name" value="HisK_dim/P_sf"/>
</dbReference>
<keyword evidence="14" id="KW-0472">Membrane</keyword>
<dbReference type="eggNOG" id="COG4191">
    <property type="taxonomic scope" value="Bacteria"/>
</dbReference>
<feature type="domain" description="Histidine kinase" evidence="15">
    <location>
        <begin position="396"/>
        <end position="622"/>
    </location>
</feature>
<evidence type="ECO:0000256" key="9">
    <source>
        <dbReference type="ARBA" id="ARBA00022777"/>
    </source>
</evidence>
<keyword evidence="11 14" id="KW-1133">Transmembrane helix</keyword>
<evidence type="ECO:0000256" key="4">
    <source>
        <dbReference type="ARBA" id="ARBA00022475"/>
    </source>
</evidence>
<keyword evidence="7 14" id="KW-0812">Transmembrane</keyword>
<evidence type="ECO:0000256" key="5">
    <source>
        <dbReference type="ARBA" id="ARBA00022553"/>
    </source>
</evidence>
<reference evidence="18" key="1">
    <citation type="journal article" date="2013" name="Stand. Genomic Sci.">
        <title>Complete genome sequence of Desulfocapsa sulfexigens, a marine deltaproteobacterium specialized in disproportionating inorganic sulfur compounds.</title>
        <authorList>
            <person name="Finster K.W."/>
            <person name="Kjeldsen K.U."/>
            <person name="Kube M."/>
            <person name="Reinhardt R."/>
            <person name="Mussmann M."/>
            <person name="Amann R."/>
            <person name="Schreiber L."/>
        </authorList>
    </citation>
    <scope>NUCLEOTIDE SEQUENCE [LARGE SCALE GENOMIC DNA]</scope>
    <source>
        <strain evidence="18">DSM 10523 / SB164P1</strain>
    </source>
</reference>
<comment type="catalytic activity">
    <reaction evidence="1">
        <text>ATP + protein L-histidine = ADP + protein N-phospho-L-histidine.</text>
        <dbReference type="EC" id="2.7.13.3"/>
    </reaction>
</comment>
<dbReference type="Gene3D" id="3.30.565.10">
    <property type="entry name" value="Histidine kinase-like ATPase, C-terminal domain"/>
    <property type="match status" value="1"/>
</dbReference>
<dbReference type="Gene3D" id="3.40.50.2300">
    <property type="match status" value="1"/>
</dbReference>
<keyword evidence="6" id="KW-0808">Transferase</keyword>
<dbReference type="SUPFAM" id="SSF103190">
    <property type="entry name" value="Sensory domain-like"/>
    <property type="match status" value="1"/>
</dbReference>
<dbReference type="SUPFAM" id="SSF55874">
    <property type="entry name" value="ATPase domain of HSP90 chaperone/DNA topoisomerase II/histidine kinase"/>
    <property type="match status" value="1"/>
</dbReference>
<dbReference type="InterPro" id="IPR004358">
    <property type="entry name" value="Sig_transdc_His_kin-like_C"/>
</dbReference>
<feature type="transmembrane region" description="Helical" evidence="14">
    <location>
        <begin position="6"/>
        <end position="25"/>
    </location>
</feature>
<evidence type="ECO:0000259" key="16">
    <source>
        <dbReference type="PROSITE" id="PS50110"/>
    </source>
</evidence>
<evidence type="ECO:0000256" key="13">
    <source>
        <dbReference type="PROSITE-ProRule" id="PRU00169"/>
    </source>
</evidence>
<dbReference type="PANTHER" id="PTHR43065:SF46">
    <property type="entry name" value="C4-DICARBOXYLATE TRANSPORT SENSOR PROTEIN DCTB"/>
    <property type="match status" value="1"/>
</dbReference>
<evidence type="ECO:0000313" key="18">
    <source>
        <dbReference type="Proteomes" id="UP000011721"/>
    </source>
</evidence>
<dbReference type="InterPro" id="IPR003594">
    <property type="entry name" value="HATPase_dom"/>
</dbReference>
<dbReference type="Proteomes" id="UP000011721">
    <property type="component" value="Chromosome"/>
</dbReference>
<keyword evidence="8" id="KW-0547">Nucleotide-binding</keyword>
<sequence>MKIRTLLIMGFLALAFTPLLLFIGLNMPRVLSQFKTADETKQLLLIQRNAHEINMTLKWDANSLKSLSYNMGAIELAGSLSSDLSQKTLHERVGKMVVRWYQDYPEVSSIQLFNQRGTEQFIVRREQNGILTPFPPRSNTIPPPSLLNQADIHSSGDVYISGFKWDETTGTYQYPQMSLGVVLKKQDEYAGFAVLSIDLSHLLKNESGHLAIYNKRTNRYTVPGVSNTRGEELLLPPGLLFPNEATLIKDQHGEGMALVPLFTNEHSFENVLFTYPVEISSTMVWVDKWRKQVLILFATLLLCICFAAVKISMVLDRFVKELLSAFQDLLHQKKAMNFPCSGPDEVRKLSLSLNTLSLQYLESLHSQERMLEKTKEMENELRQSQKMKAIGLLAGGVAHDLNNILSGIVSYPQLLLLQLPEDNELRGPILEIQRSGERAAAVVADLLTVARGVASKKECADLNTLIQEYFDSPEHKTQKKNYQNVLCSVNLSEESLPISCSPVHLKKTLMNLMINAAESIPAEGEIIVETKKVQFCNKDILGSNLAPGSYALLQIKDTGPGIAEKDLKHIFEPFYSKKKMGRSGTGLGLTVVWNTMNDHEGRVKVMSSEEGSCFELYFPLYLEGQNATPEKTEETELQGNGERILIIDDEALQRDLGSRILDIYGYHVDAVASGEEAVQFLKDHECDLLILDMIMEPGMDGYATFLEIVKIRPQQKAVIVSGFSASQAVEKTQKLGAGELLKKPYSPEALALAVKNALQQK</sequence>
<dbReference type="InterPro" id="IPR029151">
    <property type="entry name" value="Sensor-like_sf"/>
</dbReference>
<evidence type="ECO:0000256" key="6">
    <source>
        <dbReference type="ARBA" id="ARBA00022679"/>
    </source>
</evidence>
<dbReference type="OrthoDB" id="9761634at2"/>
<dbReference type="eggNOG" id="COG2204">
    <property type="taxonomic scope" value="Bacteria"/>
</dbReference>
<evidence type="ECO:0000313" key="17">
    <source>
        <dbReference type="EMBL" id="AGF77576.1"/>
    </source>
</evidence>
<dbReference type="PROSITE" id="PS50109">
    <property type="entry name" value="HIS_KIN"/>
    <property type="match status" value="1"/>
</dbReference>
<feature type="modified residue" description="4-aspartylphosphate" evidence="13">
    <location>
        <position position="692"/>
    </location>
</feature>
<keyword evidence="10" id="KW-0067">ATP-binding</keyword>
<evidence type="ECO:0000256" key="12">
    <source>
        <dbReference type="ARBA" id="ARBA00023012"/>
    </source>
</evidence>
<dbReference type="KEGG" id="dsf:UWK_01004"/>
<evidence type="ECO:0000256" key="10">
    <source>
        <dbReference type="ARBA" id="ARBA00022840"/>
    </source>
</evidence>
<accession>M1PMB3</accession>
<dbReference type="InterPro" id="IPR001789">
    <property type="entry name" value="Sig_transdc_resp-reg_receiver"/>
</dbReference>
<evidence type="ECO:0000256" key="1">
    <source>
        <dbReference type="ARBA" id="ARBA00000085"/>
    </source>
</evidence>
<keyword evidence="9 17" id="KW-0418">Kinase</keyword>
<dbReference type="GO" id="GO:0000155">
    <property type="term" value="F:phosphorelay sensor kinase activity"/>
    <property type="evidence" value="ECO:0007669"/>
    <property type="project" value="InterPro"/>
</dbReference>
<keyword evidence="4" id="KW-1003">Cell membrane</keyword>
<dbReference type="CDD" id="cd00082">
    <property type="entry name" value="HisKA"/>
    <property type="match status" value="1"/>
</dbReference>
<dbReference type="SMART" id="SM00388">
    <property type="entry name" value="HisKA"/>
    <property type="match status" value="1"/>
</dbReference>
<dbReference type="Gene3D" id="1.10.287.130">
    <property type="match status" value="1"/>
</dbReference>
<comment type="subcellular location">
    <subcellularLocation>
        <location evidence="2">Cell membrane</location>
        <topology evidence="2">Multi-pass membrane protein</topology>
    </subcellularLocation>
</comment>